<organism evidence="1 2">
    <name type="scientific">Lentzea aerocolonigenes</name>
    <name type="common">Lechevalieria aerocolonigenes</name>
    <name type="synonym">Saccharothrix aerocolonigenes</name>
    <dbReference type="NCBI Taxonomy" id="68170"/>
    <lineage>
        <taxon>Bacteria</taxon>
        <taxon>Bacillati</taxon>
        <taxon>Actinomycetota</taxon>
        <taxon>Actinomycetes</taxon>
        <taxon>Pseudonocardiales</taxon>
        <taxon>Pseudonocardiaceae</taxon>
        <taxon>Lentzea</taxon>
    </lineage>
</organism>
<gene>
    <name evidence="1" type="ORF">UK23_28940</name>
</gene>
<proteinExistence type="predicted"/>
<dbReference type="RefSeq" id="WP_045314834.1">
    <property type="nucleotide sequence ID" value="NZ_JYJG01000243.1"/>
</dbReference>
<dbReference type="SUPFAM" id="SSF55961">
    <property type="entry name" value="Bet v1-like"/>
    <property type="match status" value="1"/>
</dbReference>
<dbReference type="PATRIC" id="fig|68170.10.peg.7360"/>
<evidence type="ECO:0008006" key="3">
    <source>
        <dbReference type="Google" id="ProtNLM"/>
    </source>
</evidence>
<dbReference type="eggNOG" id="COG3832">
    <property type="taxonomic scope" value="Bacteria"/>
</dbReference>
<evidence type="ECO:0000313" key="2">
    <source>
        <dbReference type="Proteomes" id="UP000033393"/>
    </source>
</evidence>
<keyword evidence="2" id="KW-1185">Reference proteome</keyword>
<protein>
    <recommendedName>
        <fullName evidence="3">SRPBCC domain-containing protein</fullName>
    </recommendedName>
</protein>
<name>A0A0F0GPR0_LENAE</name>
<dbReference type="AlphaFoldDB" id="A0A0F0GPR0"/>
<dbReference type="Gene3D" id="3.30.530.20">
    <property type="match status" value="1"/>
</dbReference>
<sequence length="192" mass="21956">MSDERVRVEVTVAAPVDEVWQSFRDKQKILHWHGWEYEGLEQEIDGTFFEDAEETGERSLTLHGHDTFTLTPVPEGTRVVLTRAPKGTLPEWDEYYDDITEGWITFLHQLKFAHEYHPGAVRRTLFWPSEVSLGVTGKPFFESANQSGYVIEEWGPGLLVTCQKMTVVTTYGFSDDELETLRQKGEESAGGR</sequence>
<comment type="caution">
    <text evidence="1">The sequence shown here is derived from an EMBL/GenBank/DDBJ whole genome shotgun (WGS) entry which is preliminary data.</text>
</comment>
<dbReference type="STRING" id="68170.GCA_000974445_09081"/>
<dbReference type="EMBL" id="JYJG01000243">
    <property type="protein sequence ID" value="KJK44571.1"/>
    <property type="molecule type" value="Genomic_DNA"/>
</dbReference>
<dbReference type="Proteomes" id="UP000033393">
    <property type="component" value="Unassembled WGS sequence"/>
</dbReference>
<dbReference type="InterPro" id="IPR023393">
    <property type="entry name" value="START-like_dom_sf"/>
</dbReference>
<dbReference type="OrthoDB" id="3334241at2"/>
<reference evidence="1 2" key="1">
    <citation type="submission" date="2015-02" db="EMBL/GenBank/DDBJ databases">
        <authorList>
            <person name="Ju K.-S."/>
            <person name="Doroghazi J.R."/>
            <person name="Metcalf W."/>
        </authorList>
    </citation>
    <scope>NUCLEOTIDE SEQUENCE [LARGE SCALE GENOMIC DNA]</scope>
    <source>
        <strain evidence="1 2">NRRL B-16140</strain>
    </source>
</reference>
<evidence type="ECO:0000313" key="1">
    <source>
        <dbReference type="EMBL" id="KJK44571.1"/>
    </source>
</evidence>
<accession>A0A0F0GPR0</accession>